<dbReference type="AlphaFoldDB" id="A0A0B6Y2Z9"/>
<feature type="region of interest" description="Disordered" evidence="1">
    <location>
        <begin position="136"/>
        <end position="160"/>
    </location>
</feature>
<proteinExistence type="predicted"/>
<protein>
    <submittedName>
        <fullName evidence="2">Uncharacterized protein</fullName>
    </submittedName>
</protein>
<name>A0A0B6Y2Z9_9EUPU</name>
<accession>A0A0B6Y2Z9</accession>
<reference evidence="2" key="1">
    <citation type="submission" date="2014-12" db="EMBL/GenBank/DDBJ databases">
        <title>Insight into the proteome of Arion vulgaris.</title>
        <authorList>
            <person name="Aradska J."/>
            <person name="Bulat T."/>
            <person name="Smidak R."/>
            <person name="Sarate P."/>
            <person name="Gangsoo J."/>
            <person name="Sialana F."/>
            <person name="Bilban M."/>
            <person name="Lubec G."/>
        </authorList>
    </citation>
    <scope>NUCLEOTIDE SEQUENCE</scope>
    <source>
        <tissue evidence="2">Skin</tissue>
    </source>
</reference>
<organism evidence="2">
    <name type="scientific">Arion vulgaris</name>
    <dbReference type="NCBI Taxonomy" id="1028688"/>
    <lineage>
        <taxon>Eukaryota</taxon>
        <taxon>Metazoa</taxon>
        <taxon>Spiralia</taxon>
        <taxon>Lophotrochozoa</taxon>
        <taxon>Mollusca</taxon>
        <taxon>Gastropoda</taxon>
        <taxon>Heterobranchia</taxon>
        <taxon>Euthyneura</taxon>
        <taxon>Panpulmonata</taxon>
        <taxon>Eupulmonata</taxon>
        <taxon>Stylommatophora</taxon>
        <taxon>Helicina</taxon>
        <taxon>Arionoidea</taxon>
        <taxon>Arionidae</taxon>
        <taxon>Arion</taxon>
    </lineage>
</organism>
<dbReference type="EMBL" id="HACG01003030">
    <property type="protein sequence ID" value="CEK49895.1"/>
    <property type="molecule type" value="Transcribed_RNA"/>
</dbReference>
<gene>
    <name evidence="2" type="primary">ORF9196</name>
</gene>
<sequence>QLSSQSVSDDIVLGSVDLQTIRENVGRLRVHTEAEKKEDVSNLVDQILSKKSLESLSSISNSSLPDVVQQYPDNHSFSELDKLGQDRESRRGSDTNILVPQNQQITSLVPQSLSSGPQSLPTDLNFDQMVITQGSLSPIDTSTGKSLNPGGPSSSSVESIQLSLEQLQDPATFSMGSPDSKMKNKITKANFHQSMGTLSTKTNPDDPLGNLDPLWTMTKK</sequence>
<evidence type="ECO:0000256" key="1">
    <source>
        <dbReference type="SAM" id="MobiDB-lite"/>
    </source>
</evidence>
<feature type="region of interest" description="Disordered" evidence="1">
    <location>
        <begin position="191"/>
        <end position="220"/>
    </location>
</feature>
<feature type="compositionally biased region" description="Polar residues" evidence="1">
    <location>
        <begin position="191"/>
        <end position="202"/>
    </location>
</feature>
<evidence type="ECO:0000313" key="2">
    <source>
        <dbReference type="EMBL" id="CEK49895.1"/>
    </source>
</evidence>
<feature type="compositionally biased region" description="Polar residues" evidence="1">
    <location>
        <begin position="136"/>
        <end position="146"/>
    </location>
</feature>
<feature type="non-terminal residue" evidence="2">
    <location>
        <position position="1"/>
    </location>
</feature>